<protein>
    <submittedName>
        <fullName evidence="1">Uncharacterized protein</fullName>
    </submittedName>
</protein>
<keyword evidence="2" id="KW-1185">Reference proteome</keyword>
<dbReference type="Gene3D" id="3.30.420.10">
    <property type="entry name" value="Ribonuclease H-like superfamily/Ribonuclease H"/>
    <property type="match status" value="1"/>
</dbReference>
<comment type="caution">
    <text evidence="1">The sequence shown here is derived from an EMBL/GenBank/DDBJ whole genome shotgun (WGS) entry which is preliminary data.</text>
</comment>
<reference evidence="1" key="1">
    <citation type="journal article" date="2023" name="Insect Mol. Biol.">
        <title>Genome sequencing provides insights into the evolution of gene families encoding plant cell wall-degrading enzymes in longhorned beetles.</title>
        <authorList>
            <person name="Shin N.R."/>
            <person name="Okamura Y."/>
            <person name="Kirsch R."/>
            <person name="Pauchet Y."/>
        </authorList>
    </citation>
    <scope>NUCLEOTIDE SEQUENCE</scope>
    <source>
        <strain evidence="1">MMC_N1</strain>
    </source>
</reference>
<dbReference type="InterPro" id="IPR036397">
    <property type="entry name" value="RNaseH_sf"/>
</dbReference>
<evidence type="ECO:0000313" key="2">
    <source>
        <dbReference type="Proteomes" id="UP001162164"/>
    </source>
</evidence>
<name>A0ABQ9JZT8_9CUCU</name>
<accession>A0ABQ9JZT8</accession>
<dbReference type="EMBL" id="JAPWTJ010000108">
    <property type="protein sequence ID" value="KAJ8982775.1"/>
    <property type="molecule type" value="Genomic_DNA"/>
</dbReference>
<evidence type="ECO:0000313" key="1">
    <source>
        <dbReference type="EMBL" id="KAJ8982775.1"/>
    </source>
</evidence>
<sequence length="355" mass="40524">MDPLDVLVVNTNLSNRLIKTPESFLVPTQIRSFSHQGHINRNMSGVRTLALEPQGKNLYTLGRLQLERGSNRRGPPESLGQLAIALEEDWVNLSPETLQRLIKTMPLRCQAVIQARGAHIFDTEVLLRFVQRWSGYKKRFPPSKKRNLCFEAENLELKLDLEKCSKEVPRLLEQIHHLESYIEVLKNENAVRQLDNPSVPPAAIGSDLKKVSELERTVFMLKRVVEKLQAENKRLVTGKRPIADRASSADKVKRDYARLKEQHEVCLKKLSQLEEETKNSSRPENDNFVALSNELADVKDQLEQKSHLLDKVKILLHRAATKEKALLHEIAELRCQRDAGISPIQEESEDTSSDC</sequence>
<proteinExistence type="predicted"/>
<dbReference type="Proteomes" id="UP001162164">
    <property type="component" value="Unassembled WGS sequence"/>
</dbReference>
<gene>
    <name evidence="1" type="ORF">NQ317_018187</name>
</gene>
<organism evidence="1 2">
    <name type="scientific">Molorchus minor</name>
    <dbReference type="NCBI Taxonomy" id="1323400"/>
    <lineage>
        <taxon>Eukaryota</taxon>
        <taxon>Metazoa</taxon>
        <taxon>Ecdysozoa</taxon>
        <taxon>Arthropoda</taxon>
        <taxon>Hexapoda</taxon>
        <taxon>Insecta</taxon>
        <taxon>Pterygota</taxon>
        <taxon>Neoptera</taxon>
        <taxon>Endopterygota</taxon>
        <taxon>Coleoptera</taxon>
        <taxon>Polyphaga</taxon>
        <taxon>Cucujiformia</taxon>
        <taxon>Chrysomeloidea</taxon>
        <taxon>Cerambycidae</taxon>
        <taxon>Lamiinae</taxon>
        <taxon>Monochamini</taxon>
        <taxon>Molorchus</taxon>
    </lineage>
</organism>